<evidence type="ECO:0008006" key="13">
    <source>
        <dbReference type="Google" id="ProtNLM"/>
    </source>
</evidence>
<evidence type="ECO:0000256" key="2">
    <source>
        <dbReference type="ARBA" id="ARBA00008834"/>
    </source>
</evidence>
<comment type="subcellular location">
    <subcellularLocation>
        <location evidence="1">Secreted</location>
        <location evidence="1">Cell wall</location>
    </subcellularLocation>
</comment>
<evidence type="ECO:0000256" key="8">
    <source>
        <dbReference type="RuleBase" id="RU361169"/>
    </source>
</evidence>
<evidence type="ECO:0000313" key="11">
    <source>
        <dbReference type="Proteomes" id="UP000507222"/>
    </source>
</evidence>
<dbReference type="Proteomes" id="UP000507222">
    <property type="component" value="Unassembled WGS sequence"/>
</dbReference>
<sequence>MTYNINLKFSFANIVGSLGAYGQLEKVENVYVRYCSFSGTTSGARVKTWQGGSGYARNITFEKITLGGAQNSIIIDQFYCNGDHKCKTQASAVSVDDVKYIDFEGTSASEEAIKLDCDQNLG</sequence>
<dbReference type="GO" id="GO:0004650">
    <property type="term" value="F:polygalacturonase activity"/>
    <property type="evidence" value="ECO:0007669"/>
    <property type="project" value="InterPro"/>
</dbReference>
<reference evidence="12" key="1">
    <citation type="journal article" date="2020" name="Genome Biol.">
        <title>Gamete binning: chromosome-level and haplotype-resolved genome assembly enabled by high-throughput single-cell sequencing of gamete genomes.</title>
        <authorList>
            <person name="Campoy J.A."/>
            <person name="Sun H."/>
            <person name="Goel M."/>
            <person name="Jiao W.-B."/>
            <person name="Folz-Donahue K."/>
            <person name="Wang N."/>
            <person name="Rubio M."/>
            <person name="Liu C."/>
            <person name="Kukat C."/>
            <person name="Ruiz D."/>
            <person name="Huettel B."/>
            <person name="Schneeberger K."/>
        </authorList>
    </citation>
    <scope>NUCLEOTIDE SEQUENCE [LARGE SCALE GENOMIC DNA]</scope>
    <source>
        <strain evidence="12">cv. Rojo Pasion</strain>
    </source>
</reference>
<evidence type="ECO:0000256" key="6">
    <source>
        <dbReference type="ARBA" id="ARBA00023295"/>
    </source>
</evidence>
<dbReference type="Gene3D" id="2.160.20.10">
    <property type="entry name" value="Single-stranded right-handed beta-helix, Pectin lyase-like"/>
    <property type="match status" value="1"/>
</dbReference>
<dbReference type="Proteomes" id="UP000507245">
    <property type="component" value="Unassembled WGS sequence"/>
</dbReference>
<dbReference type="EMBL" id="CAEKDK010000001">
    <property type="protein sequence ID" value="CAB4264310.1"/>
    <property type="molecule type" value="Genomic_DNA"/>
</dbReference>
<evidence type="ECO:0000256" key="3">
    <source>
        <dbReference type="ARBA" id="ARBA00022512"/>
    </source>
</evidence>
<dbReference type="InterPro" id="IPR012334">
    <property type="entry name" value="Pectin_lyas_fold"/>
</dbReference>
<dbReference type="InterPro" id="IPR011050">
    <property type="entry name" value="Pectin_lyase_fold/virulence"/>
</dbReference>
<dbReference type="OrthoDB" id="187139at2759"/>
<keyword evidence="4" id="KW-0964">Secreted</keyword>
<evidence type="ECO:0000313" key="9">
    <source>
        <dbReference type="EMBL" id="CAB4264310.1"/>
    </source>
</evidence>
<keyword evidence="5 8" id="KW-0378">Hydrolase</keyword>
<evidence type="ECO:0000256" key="1">
    <source>
        <dbReference type="ARBA" id="ARBA00004191"/>
    </source>
</evidence>
<dbReference type="InterPro" id="IPR000743">
    <property type="entry name" value="Glyco_hydro_28"/>
</dbReference>
<protein>
    <recommendedName>
        <fullName evidence="13">Polygalacturonase</fullName>
    </recommendedName>
</protein>
<dbReference type="EMBL" id="CAEKKB010000001">
    <property type="protein sequence ID" value="CAB4294933.1"/>
    <property type="molecule type" value="Genomic_DNA"/>
</dbReference>
<dbReference type="SUPFAM" id="SSF51126">
    <property type="entry name" value="Pectin lyase-like"/>
    <property type="match status" value="1"/>
</dbReference>
<dbReference type="GO" id="GO:0005975">
    <property type="term" value="P:carbohydrate metabolic process"/>
    <property type="evidence" value="ECO:0007669"/>
    <property type="project" value="InterPro"/>
</dbReference>
<dbReference type="GO" id="GO:0071555">
    <property type="term" value="P:cell wall organization"/>
    <property type="evidence" value="ECO:0007669"/>
    <property type="project" value="UniProtKB-KW"/>
</dbReference>
<reference evidence="9 11" key="2">
    <citation type="submission" date="2020-05" db="EMBL/GenBank/DDBJ databases">
        <authorList>
            <person name="Campoy J."/>
            <person name="Schneeberger K."/>
            <person name="Spophaly S."/>
        </authorList>
    </citation>
    <scope>NUCLEOTIDE SEQUENCE [LARGE SCALE GENOMIC DNA]</scope>
    <source>
        <strain evidence="9">PruArmRojPasFocal</strain>
    </source>
</reference>
<accession>A0A6J5TK06</accession>
<proteinExistence type="inferred from homology"/>
<evidence type="ECO:0000256" key="4">
    <source>
        <dbReference type="ARBA" id="ARBA00022525"/>
    </source>
</evidence>
<keyword evidence="7" id="KW-0961">Cell wall biogenesis/degradation</keyword>
<keyword evidence="12" id="KW-1185">Reference proteome</keyword>
<organism evidence="9 11">
    <name type="scientific">Prunus armeniaca</name>
    <name type="common">Apricot</name>
    <name type="synonym">Armeniaca vulgaris</name>
    <dbReference type="NCBI Taxonomy" id="36596"/>
    <lineage>
        <taxon>Eukaryota</taxon>
        <taxon>Viridiplantae</taxon>
        <taxon>Streptophyta</taxon>
        <taxon>Embryophyta</taxon>
        <taxon>Tracheophyta</taxon>
        <taxon>Spermatophyta</taxon>
        <taxon>Magnoliopsida</taxon>
        <taxon>eudicotyledons</taxon>
        <taxon>Gunneridae</taxon>
        <taxon>Pentapetalae</taxon>
        <taxon>rosids</taxon>
        <taxon>fabids</taxon>
        <taxon>Rosales</taxon>
        <taxon>Rosaceae</taxon>
        <taxon>Amygdaloideae</taxon>
        <taxon>Amygdaleae</taxon>
        <taxon>Prunus</taxon>
    </lineage>
</organism>
<comment type="similarity">
    <text evidence="2 8">Belongs to the glycosyl hydrolase 28 family.</text>
</comment>
<name>A0A6J5TK06_PRUAR</name>
<keyword evidence="6 8" id="KW-0326">Glycosidase</keyword>
<dbReference type="PANTHER" id="PTHR31375">
    <property type="match status" value="1"/>
</dbReference>
<evidence type="ECO:0000256" key="7">
    <source>
        <dbReference type="ARBA" id="ARBA00023316"/>
    </source>
</evidence>
<dbReference type="AlphaFoldDB" id="A0A6J5TK06"/>
<evidence type="ECO:0000313" key="12">
    <source>
        <dbReference type="Proteomes" id="UP000507245"/>
    </source>
</evidence>
<keyword evidence="3" id="KW-0134">Cell wall</keyword>
<dbReference type="Pfam" id="PF00295">
    <property type="entry name" value="Glyco_hydro_28"/>
    <property type="match status" value="1"/>
</dbReference>
<gene>
    <name evidence="9" type="ORF">CURHAP_LOCUS6046</name>
    <name evidence="10" type="ORF">ORAREDHAP_LOCUS6105</name>
</gene>
<evidence type="ECO:0000256" key="5">
    <source>
        <dbReference type="ARBA" id="ARBA00022801"/>
    </source>
</evidence>
<evidence type="ECO:0000313" key="10">
    <source>
        <dbReference type="EMBL" id="CAB4294933.1"/>
    </source>
</evidence>